<feature type="compositionally biased region" description="Polar residues" evidence="1">
    <location>
        <begin position="379"/>
        <end position="400"/>
    </location>
</feature>
<dbReference type="AlphaFoldDB" id="A0A2K0TJ64"/>
<proteinExistence type="predicted"/>
<feature type="region of interest" description="Disordered" evidence="1">
    <location>
        <begin position="255"/>
        <end position="404"/>
    </location>
</feature>
<protein>
    <recommendedName>
        <fullName evidence="4">Protein NO VEIN C-terminal domain-containing protein</fullName>
    </recommendedName>
</protein>
<evidence type="ECO:0000313" key="3">
    <source>
        <dbReference type="Proteomes" id="UP000236546"/>
    </source>
</evidence>
<organism evidence="2 3">
    <name type="scientific">Trichoderma gamsii</name>
    <dbReference type="NCBI Taxonomy" id="398673"/>
    <lineage>
        <taxon>Eukaryota</taxon>
        <taxon>Fungi</taxon>
        <taxon>Dikarya</taxon>
        <taxon>Ascomycota</taxon>
        <taxon>Pezizomycotina</taxon>
        <taxon>Sordariomycetes</taxon>
        <taxon>Hypocreomycetidae</taxon>
        <taxon>Hypocreales</taxon>
        <taxon>Hypocreaceae</taxon>
        <taxon>Trichoderma</taxon>
    </lineage>
</organism>
<name>A0A2K0TJ64_9HYPO</name>
<dbReference type="OrthoDB" id="4892298at2759"/>
<reference evidence="2 3" key="1">
    <citation type="submission" date="2017-02" db="EMBL/GenBank/DDBJ databases">
        <title>Genomes of Trichoderma spp. with biocontrol activity.</title>
        <authorList>
            <person name="Gardiner D."/>
            <person name="Kazan K."/>
            <person name="Vos C."/>
            <person name="Harvey P."/>
        </authorList>
    </citation>
    <scope>NUCLEOTIDE SEQUENCE [LARGE SCALE GENOMIC DNA]</scope>
    <source>
        <strain evidence="2 3">A5MH</strain>
    </source>
</reference>
<feature type="compositionally biased region" description="Acidic residues" evidence="1">
    <location>
        <begin position="256"/>
        <end position="276"/>
    </location>
</feature>
<feature type="compositionally biased region" description="Low complexity" evidence="1">
    <location>
        <begin position="303"/>
        <end position="330"/>
    </location>
</feature>
<dbReference type="EMBL" id="MTYH01000024">
    <property type="protein sequence ID" value="PNP45552.1"/>
    <property type="molecule type" value="Genomic_DNA"/>
</dbReference>
<comment type="caution">
    <text evidence="2">The sequence shown here is derived from an EMBL/GenBank/DDBJ whole genome shotgun (WGS) entry which is preliminary data.</text>
</comment>
<gene>
    <name evidence="2" type="ORF">TGAMA5MH_02775</name>
</gene>
<evidence type="ECO:0008006" key="4">
    <source>
        <dbReference type="Google" id="ProtNLM"/>
    </source>
</evidence>
<accession>A0A2K0TJ64</accession>
<evidence type="ECO:0000256" key="1">
    <source>
        <dbReference type="SAM" id="MobiDB-lite"/>
    </source>
</evidence>
<sequence length="641" mass="72803">MLSLSSRLHTSSTPLDPQPILDANIFPVRYCNGEVVLRSAKVDFAIPDRDYLSAMFKEKITMLDFELEDIRRLKPFFEWTKLQGRYLSSCVVEGTSVSDTGRPISEESRDLKLRAYYILRIAATFSSPHYLADPSGFYRLLRTMKTMETARISSILTVSQNNARFCVEGVVGNEHIDHTSSGLSIYVPRKKKAQEICFNSALPDKFAEWLMRDPITQIPGTVDNEIVKALITVFGCKRSVLRDICERNGIIQVEVPNEDIEDDEEEEDDDDSEEEQGQVQDRLEEQEQERGYGQSPQVDNVALSEETSSEQLSSLSHSSTNTSLSQTSETPHLEAQLSDSETLVETVTRRSHLASHSPPVDQGQQDVPSFRQRPIIHSGYSNSPNSSLASVENRETSSGPSDDAQYGALLERVVAAAQSATFPAQGPFDMSNLRNNLPRQLRDGTFESFDGLDIVTRFRSANQLERDKKVGAAGELFVFELLCNLELPRWSNENWQSTIRGYARAHPSHRNLASWRGRETADLVYDDTEGQFTNTLIGCGYLNHDEWHNARPKYYIEVKTTTGPRETPFYMSNSQYERMRRTHTTTNRSEIYMILRVFWLNSDHIGMSVYFDPEQLRQDGRLLFTAQTWSVTPAEESEESE</sequence>
<dbReference type="Proteomes" id="UP000236546">
    <property type="component" value="Unassembled WGS sequence"/>
</dbReference>
<feature type="compositionally biased region" description="Basic and acidic residues" evidence="1">
    <location>
        <begin position="281"/>
        <end position="290"/>
    </location>
</feature>
<evidence type="ECO:0000313" key="2">
    <source>
        <dbReference type="EMBL" id="PNP45552.1"/>
    </source>
</evidence>